<comment type="caution">
    <text evidence="2">The sequence shown here is derived from an EMBL/GenBank/DDBJ whole genome shotgun (WGS) entry which is preliminary data.</text>
</comment>
<evidence type="ECO:0000256" key="1">
    <source>
        <dbReference type="SAM" id="MobiDB-lite"/>
    </source>
</evidence>
<protein>
    <submittedName>
        <fullName evidence="2">Uncharacterized protein</fullName>
    </submittedName>
</protein>
<gene>
    <name evidence="2" type="ORF">O3P69_013334</name>
</gene>
<keyword evidence="3" id="KW-1185">Reference proteome</keyword>
<proteinExistence type="predicted"/>
<evidence type="ECO:0000313" key="2">
    <source>
        <dbReference type="EMBL" id="KAK8393246.1"/>
    </source>
</evidence>
<dbReference type="AlphaFoldDB" id="A0AAW0U2U4"/>
<dbReference type="Proteomes" id="UP001487740">
    <property type="component" value="Unassembled WGS sequence"/>
</dbReference>
<sequence length="71" mass="8148">MKTHTVNPDDLKRPRCLLWRPGANHRENLAQRRPSLPSSVYLAGLDSHLHHHKKKFAGNEGEQAEREAGMR</sequence>
<dbReference type="EMBL" id="JARAKH010000021">
    <property type="protein sequence ID" value="KAK8393246.1"/>
    <property type="molecule type" value="Genomic_DNA"/>
</dbReference>
<accession>A0AAW0U2U4</accession>
<evidence type="ECO:0000313" key="3">
    <source>
        <dbReference type="Proteomes" id="UP001487740"/>
    </source>
</evidence>
<feature type="region of interest" description="Disordered" evidence="1">
    <location>
        <begin position="51"/>
        <end position="71"/>
    </location>
</feature>
<reference evidence="2 3" key="1">
    <citation type="submission" date="2023-03" db="EMBL/GenBank/DDBJ databases">
        <title>High-quality genome of Scylla paramamosain provides insights in environmental adaptation.</title>
        <authorList>
            <person name="Zhang L."/>
        </authorList>
    </citation>
    <scope>NUCLEOTIDE SEQUENCE [LARGE SCALE GENOMIC DNA]</scope>
    <source>
        <strain evidence="2">LZ_2023a</strain>
        <tissue evidence="2">Muscle</tissue>
    </source>
</reference>
<organism evidence="2 3">
    <name type="scientific">Scylla paramamosain</name>
    <name type="common">Mud crab</name>
    <dbReference type="NCBI Taxonomy" id="85552"/>
    <lineage>
        <taxon>Eukaryota</taxon>
        <taxon>Metazoa</taxon>
        <taxon>Ecdysozoa</taxon>
        <taxon>Arthropoda</taxon>
        <taxon>Crustacea</taxon>
        <taxon>Multicrustacea</taxon>
        <taxon>Malacostraca</taxon>
        <taxon>Eumalacostraca</taxon>
        <taxon>Eucarida</taxon>
        <taxon>Decapoda</taxon>
        <taxon>Pleocyemata</taxon>
        <taxon>Brachyura</taxon>
        <taxon>Eubrachyura</taxon>
        <taxon>Portunoidea</taxon>
        <taxon>Portunidae</taxon>
        <taxon>Portuninae</taxon>
        <taxon>Scylla</taxon>
    </lineage>
</organism>
<name>A0AAW0U2U4_SCYPA</name>